<reference evidence="3 4" key="1">
    <citation type="submission" date="2020-07" db="EMBL/GenBank/DDBJ databases">
        <title>Comparative genomics of pyrophilous fungi reveals a link between fire events and developmental genes.</title>
        <authorList>
            <consortium name="DOE Joint Genome Institute"/>
            <person name="Steindorff A.S."/>
            <person name="Carver A."/>
            <person name="Calhoun S."/>
            <person name="Stillman K."/>
            <person name="Liu H."/>
            <person name="Lipzen A."/>
            <person name="Pangilinan J."/>
            <person name="Labutti K."/>
            <person name="Bruns T.D."/>
            <person name="Grigoriev I.V."/>
        </authorList>
    </citation>
    <scope>NUCLEOTIDE SEQUENCE [LARGE SCALE GENOMIC DNA]</scope>
    <source>
        <strain evidence="3 4">CBS 144469</strain>
    </source>
</reference>
<dbReference type="SMART" id="SM00225">
    <property type="entry name" value="BTB"/>
    <property type="match status" value="1"/>
</dbReference>
<name>A0A8H6HRH8_9AGAR</name>
<feature type="region of interest" description="Disordered" evidence="1">
    <location>
        <begin position="1"/>
        <end position="25"/>
    </location>
</feature>
<evidence type="ECO:0000313" key="4">
    <source>
        <dbReference type="Proteomes" id="UP000521943"/>
    </source>
</evidence>
<keyword evidence="4" id="KW-1185">Reference proteome</keyword>
<dbReference type="SUPFAM" id="SSF54695">
    <property type="entry name" value="POZ domain"/>
    <property type="match status" value="1"/>
</dbReference>
<feature type="domain" description="BTB" evidence="2">
    <location>
        <begin position="38"/>
        <end position="107"/>
    </location>
</feature>
<protein>
    <recommendedName>
        <fullName evidence="2">BTB domain-containing protein</fullName>
    </recommendedName>
</protein>
<dbReference type="InterPro" id="IPR011333">
    <property type="entry name" value="SKP1/BTB/POZ_sf"/>
</dbReference>
<dbReference type="PROSITE" id="PS50097">
    <property type="entry name" value="BTB"/>
    <property type="match status" value="1"/>
</dbReference>
<evidence type="ECO:0000259" key="2">
    <source>
        <dbReference type="PROSITE" id="PS50097"/>
    </source>
</evidence>
<dbReference type="Proteomes" id="UP000521943">
    <property type="component" value="Unassembled WGS sequence"/>
</dbReference>
<dbReference type="Pfam" id="PF00651">
    <property type="entry name" value="BTB"/>
    <property type="match status" value="1"/>
</dbReference>
<sequence length="265" mass="29769">MAELEPFPTSAPNDSDASTKAKDDAGHEAQVHSKYFFEDVPVIFEVEGVLFKVHTHFLTKHSPVFDTMFSCPPGEDGPEGQSVDRPIPLPGVTVKEWEALLDFFYEGMHPPHSSFTQLLLQERGRGFKRGEKKEVIDRLMALLSISTRFDFEMIRSMAMDALVKRVPDPIERILIARKYELDEWLHPAYVQLCVREAALNEDEGIQLGIRTTVALAKVRELIAPKRTSIYGNASLSPVLAEAAKELVTRVCFPVTEEVQDNTPST</sequence>
<dbReference type="CDD" id="cd18186">
    <property type="entry name" value="BTB_POZ_ZBTB_KLHL-like"/>
    <property type="match status" value="1"/>
</dbReference>
<proteinExistence type="predicted"/>
<gene>
    <name evidence="3" type="ORF">DFP72DRAFT_498517</name>
</gene>
<accession>A0A8H6HRH8</accession>
<evidence type="ECO:0000313" key="3">
    <source>
        <dbReference type="EMBL" id="KAF6751087.1"/>
    </source>
</evidence>
<dbReference type="OrthoDB" id="3223751at2759"/>
<dbReference type="EMBL" id="JACGCI010000052">
    <property type="protein sequence ID" value="KAF6751087.1"/>
    <property type="molecule type" value="Genomic_DNA"/>
</dbReference>
<organism evidence="3 4">
    <name type="scientific">Ephemerocybe angulata</name>
    <dbReference type="NCBI Taxonomy" id="980116"/>
    <lineage>
        <taxon>Eukaryota</taxon>
        <taxon>Fungi</taxon>
        <taxon>Dikarya</taxon>
        <taxon>Basidiomycota</taxon>
        <taxon>Agaricomycotina</taxon>
        <taxon>Agaricomycetes</taxon>
        <taxon>Agaricomycetidae</taxon>
        <taxon>Agaricales</taxon>
        <taxon>Agaricineae</taxon>
        <taxon>Psathyrellaceae</taxon>
        <taxon>Ephemerocybe</taxon>
    </lineage>
</organism>
<dbReference type="AlphaFoldDB" id="A0A8H6HRH8"/>
<dbReference type="InterPro" id="IPR000210">
    <property type="entry name" value="BTB/POZ_dom"/>
</dbReference>
<comment type="caution">
    <text evidence="3">The sequence shown here is derived from an EMBL/GenBank/DDBJ whole genome shotgun (WGS) entry which is preliminary data.</text>
</comment>
<evidence type="ECO:0000256" key="1">
    <source>
        <dbReference type="SAM" id="MobiDB-lite"/>
    </source>
</evidence>
<dbReference type="Gene3D" id="3.30.710.10">
    <property type="entry name" value="Potassium Channel Kv1.1, Chain A"/>
    <property type="match status" value="1"/>
</dbReference>